<evidence type="ECO:0000256" key="2">
    <source>
        <dbReference type="SAM" id="Phobius"/>
    </source>
</evidence>
<keyword evidence="1" id="KW-0808">Transferase</keyword>
<reference evidence="3" key="1">
    <citation type="journal article" date="2020" name="mSystems">
        <title>Genome- and Community-Level Interaction Insights into Carbon Utilization and Element Cycling Functions of Hydrothermarchaeota in Hydrothermal Sediment.</title>
        <authorList>
            <person name="Zhou Z."/>
            <person name="Liu Y."/>
            <person name="Xu W."/>
            <person name="Pan J."/>
            <person name="Luo Z.H."/>
            <person name="Li M."/>
        </authorList>
    </citation>
    <scope>NUCLEOTIDE SEQUENCE [LARGE SCALE GENOMIC DNA]</scope>
    <source>
        <strain evidence="3">SpSt-479</strain>
    </source>
</reference>
<name>A0A7V2ZHL1_9BACT</name>
<dbReference type="InterPro" id="IPR044843">
    <property type="entry name" value="Trans_IPPS_bact-type"/>
</dbReference>
<proteinExistence type="predicted"/>
<dbReference type="PROSITE" id="PS01045">
    <property type="entry name" value="SQUALEN_PHYTOEN_SYN_2"/>
    <property type="match status" value="1"/>
</dbReference>
<gene>
    <name evidence="3" type="ORF">ENS31_01125</name>
</gene>
<dbReference type="InterPro" id="IPR008949">
    <property type="entry name" value="Isoprenoid_synthase_dom_sf"/>
</dbReference>
<protein>
    <submittedName>
        <fullName evidence="3">Phytoene/squalene synthase family protein</fullName>
    </submittedName>
</protein>
<dbReference type="GO" id="GO:0051996">
    <property type="term" value="F:squalene synthase [NAD(P)H] activity"/>
    <property type="evidence" value="ECO:0007669"/>
    <property type="project" value="InterPro"/>
</dbReference>
<keyword evidence="2" id="KW-1133">Transmembrane helix</keyword>
<organism evidence="3">
    <name type="scientific">Ignavibacterium album</name>
    <dbReference type="NCBI Taxonomy" id="591197"/>
    <lineage>
        <taxon>Bacteria</taxon>
        <taxon>Pseudomonadati</taxon>
        <taxon>Ignavibacteriota</taxon>
        <taxon>Ignavibacteria</taxon>
        <taxon>Ignavibacteriales</taxon>
        <taxon>Ignavibacteriaceae</taxon>
        <taxon>Ignavibacterium</taxon>
    </lineage>
</organism>
<dbReference type="SFLD" id="SFLDG01212">
    <property type="entry name" value="Phytoene_synthase_like"/>
    <property type="match status" value="1"/>
</dbReference>
<dbReference type="CDD" id="cd00683">
    <property type="entry name" value="Trans_IPPS_HH"/>
    <property type="match status" value="1"/>
</dbReference>
<dbReference type="SFLD" id="SFLDG01018">
    <property type="entry name" value="Squalene/Phytoene_Synthase_Lik"/>
    <property type="match status" value="1"/>
</dbReference>
<dbReference type="GO" id="GO:0016117">
    <property type="term" value="P:carotenoid biosynthetic process"/>
    <property type="evidence" value="ECO:0007669"/>
    <property type="project" value="UniProtKB-ARBA"/>
</dbReference>
<dbReference type="SFLD" id="SFLDS00005">
    <property type="entry name" value="Isoprenoid_Synthase_Type_I"/>
    <property type="match status" value="1"/>
</dbReference>
<sequence>MMELYNKTSFNISKLVTKTYSTSFSLGIAAFSPHYRDAIYGIYGFVRLADEIVDTFHNYDQKRLIENFRRETEEALRTGISTNPILQAFVTTVNEYKIDYHYVDAFLKSMEMDLSNSYYEPEEYNEYIYGSAEVVGLMCLKVFCGHDKELFNQLISPARSLGSAFQKVNFLRDIKSDMEERERIYLPGINHAQKIDDVSKKNLERDIEKEFKDAFEGIKKLPYGVKLGVYSAYLYYLALFRKIKRMKVKDLMKGRVRVSNPAKLALLFRGLVEVRLLKVT</sequence>
<evidence type="ECO:0000256" key="1">
    <source>
        <dbReference type="ARBA" id="ARBA00022679"/>
    </source>
</evidence>
<dbReference type="Gene3D" id="1.10.600.10">
    <property type="entry name" value="Farnesyl Diphosphate Synthase"/>
    <property type="match status" value="1"/>
</dbReference>
<dbReference type="EMBL" id="DSUJ01000002">
    <property type="protein sequence ID" value="HFI90112.1"/>
    <property type="molecule type" value="Genomic_DNA"/>
</dbReference>
<dbReference type="SUPFAM" id="SSF48576">
    <property type="entry name" value="Terpenoid synthases"/>
    <property type="match status" value="1"/>
</dbReference>
<dbReference type="PANTHER" id="PTHR31480">
    <property type="entry name" value="BIFUNCTIONAL LYCOPENE CYCLASE/PHYTOENE SYNTHASE"/>
    <property type="match status" value="1"/>
</dbReference>
<accession>A0A7V2ZHL1</accession>
<keyword evidence="2" id="KW-0812">Transmembrane</keyword>
<dbReference type="InterPro" id="IPR002060">
    <property type="entry name" value="Squ/phyt_synthse"/>
</dbReference>
<keyword evidence="2" id="KW-0472">Membrane</keyword>
<dbReference type="Pfam" id="PF00494">
    <property type="entry name" value="SQS_PSY"/>
    <property type="match status" value="1"/>
</dbReference>
<dbReference type="GO" id="GO:0004311">
    <property type="term" value="F:geranylgeranyl diphosphate synthase activity"/>
    <property type="evidence" value="ECO:0007669"/>
    <property type="project" value="InterPro"/>
</dbReference>
<comment type="caution">
    <text evidence="3">The sequence shown here is derived from an EMBL/GenBank/DDBJ whole genome shotgun (WGS) entry which is preliminary data.</text>
</comment>
<dbReference type="AlphaFoldDB" id="A0A7V2ZHL1"/>
<dbReference type="InterPro" id="IPR033904">
    <property type="entry name" value="Trans_IPPS_HH"/>
</dbReference>
<evidence type="ECO:0000313" key="3">
    <source>
        <dbReference type="EMBL" id="HFI90112.1"/>
    </source>
</evidence>
<feature type="transmembrane region" description="Helical" evidence="2">
    <location>
        <begin position="221"/>
        <end position="239"/>
    </location>
</feature>
<dbReference type="InterPro" id="IPR019845">
    <property type="entry name" value="Squalene/phytoene_synthase_CS"/>
</dbReference>